<dbReference type="RefSeq" id="WP_144279285.1">
    <property type="nucleotide sequence ID" value="NZ_CP041730.1"/>
</dbReference>
<dbReference type="AlphaFoldDB" id="A0A516SIN0"/>
<name>A0A516SIN0_9NEIS</name>
<dbReference type="OrthoDB" id="6879518at2"/>
<dbReference type="EMBL" id="CP041730">
    <property type="protein sequence ID" value="QDQ27898.1"/>
    <property type="molecule type" value="Genomic_DNA"/>
</dbReference>
<protein>
    <submittedName>
        <fullName evidence="2">Uncharacterized protein</fullName>
    </submittedName>
</protein>
<reference evidence="3" key="1">
    <citation type="submission" date="2019-07" db="EMBL/GenBank/DDBJ databases">
        <title>Chitinimonas sp. nov., isolated from Ny-Alesund, arctica soil.</title>
        <authorList>
            <person name="Xu Q."/>
            <person name="Peng F."/>
        </authorList>
    </citation>
    <scope>NUCLEOTIDE SEQUENCE [LARGE SCALE GENOMIC DNA]</scope>
    <source>
        <strain evidence="3">R3-44</strain>
    </source>
</reference>
<keyword evidence="1" id="KW-0732">Signal</keyword>
<evidence type="ECO:0000313" key="3">
    <source>
        <dbReference type="Proteomes" id="UP000317550"/>
    </source>
</evidence>
<evidence type="ECO:0000313" key="2">
    <source>
        <dbReference type="EMBL" id="QDQ27898.1"/>
    </source>
</evidence>
<dbReference type="Proteomes" id="UP000317550">
    <property type="component" value="Chromosome"/>
</dbReference>
<feature type="signal peptide" evidence="1">
    <location>
        <begin position="1"/>
        <end position="25"/>
    </location>
</feature>
<feature type="chain" id="PRO_5021879314" evidence="1">
    <location>
        <begin position="26"/>
        <end position="305"/>
    </location>
</feature>
<sequence length="305" mass="32688">MLRTIRNVRRFTALLALLCAQTGFAADAVPVNLPKPVLQEMSWALVLPKDEPVQFGGRVNMDAAGVGQSHILYPTGGAGAAGFFAAILTHALVTDATKRAQKTKLQQEADVVLKPFADVLGGFQHSELMRLALAKTTSGSQRRLASIDESAGKDWRVASVPAFFMTQDKRSLVLDNLVAVVPPGMDDKDAYQVTVRVVSSALSGDGLDEQWNGQGGERLKTESAALLAQSLDLALADIAGMMAKGSGTQKSVRYREGSSERIERGELLMENCGRSILRTLRGALMSVPTSASSERQPCEQKMASN</sequence>
<evidence type="ECO:0000256" key="1">
    <source>
        <dbReference type="SAM" id="SignalP"/>
    </source>
</evidence>
<proteinExistence type="predicted"/>
<gene>
    <name evidence="2" type="ORF">FNU76_16955</name>
</gene>
<accession>A0A516SIN0</accession>
<keyword evidence="3" id="KW-1185">Reference proteome</keyword>
<organism evidence="2 3">
    <name type="scientific">Chitinimonas arctica</name>
    <dbReference type="NCBI Taxonomy" id="2594795"/>
    <lineage>
        <taxon>Bacteria</taxon>
        <taxon>Pseudomonadati</taxon>
        <taxon>Pseudomonadota</taxon>
        <taxon>Betaproteobacteria</taxon>
        <taxon>Neisseriales</taxon>
        <taxon>Chitinibacteraceae</taxon>
        <taxon>Chitinimonas</taxon>
    </lineage>
</organism>
<dbReference type="KEGG" id="cari:FNU76_16955"/>